<dbReference type="Pfam" id="PF24729">
    <property type="entry name" value="Acb2_Tad1_hairpin"/>
    <property type="match status" value="1"/>
</dbReference>
<evidence type="ECO:0000256" key="1">
    <source>
        <dbReference type="ARBA" id="ARBA00022741"/>
    </source>
</evidence>
<keyword evidence="4" id="KW-1185">Reference proteome</keyword>
<feature type="domain" description="Acb2/Tad1 hairpin" evidence="2">
    <location>
        <begin position="12"/>
        <end position="66"/>
    </location>
</feature>
<name>A0ABT3Z562_9HYPH</name>
<dbReference type="InterPro" id="IPR056098">
    <property type="entry name" value="Acb2/Tad1_hairpin"/>
</dbReference>
<dbReference type="EMBL" id="JAOVZR010000001">
    <property type="protein sequence ID" value="MCY0146900.1"/>
    <property type="molecule type" value="Genomic_DNA"/>
</dbReference>
<dbReference type="RefSeq" id="WP_267652536.1">
    <property type="nucleotide sequence ID" value="NZ_JAOVZR010000001.1"/>
</dbReference>
<gene>
    <name evidence="3" type="ORF">OEG84_04000</name>
</gene>
<protein>
    <recommendedName>
        <fullName evidence="2">Acb2/Tad1 hairpin domain-containing protein</fullName>
    </recommendedName>
</protein>
<accession>A0ABT3Z562</accession>
<organism evidence="3 4">
    <name type="scientific">Hoeflea algicola</name>
    <dbReference type="NCBI Taxonomy" id="2983763"/>
    <lineage>
        <taxon>Bacteria</taxon>
        <taxon>Pseudomonadati</taxon>
        <taxon>Pseudomonadota</taxon>
        <taxon>Alphaproteobacteria</taxon>
        <taxon>Hyphomicrobiales</taxon>
        <taxon>Rhizobiaceae</taxon>
        <taxon>Hoeflea</taxon>
    </lineage>
</organism>
<proteinExistence type="predicted"/>
<evidence type="ECO:0000259" key="2">
    <source>
        <dbReference type="Pfam" id="PF24729"/>
    </source>
</evidence>
<sequence>MSLDDTDRVGMAYRSLSMHESAQVHEVKERGQEFIDLLNTLGQSVEVVRAKARIEEAVMWSVKHITAA</sequence>
<reference evidence="3" key="1">
    <citation type="submission" date="2022-10" db="EMBL/GenBank/DDBJ databases">
        <title>Hoeflea sp. G2-23, isolated from marine algae.</title>
        <authorList>
            <person name="Kristyanto S."/>
            <person name="Kim J.M."/>
            <person name="Jeon C.O."/>
        </authorList>
    </citation>
    <scope>NUCLEOTIDE SEQUENCE</scope>
    <source>
        <strain evidence="3">G2-23</strain>
    </source>
</reference>
<dbReference type="Proteomes" id="UP001073227">
    <property type="component" value="Unassembled WGS sequence"/>
</dbReference>
<evidence type="ECO:0000313" key="4">
    <source>
        <dbReference type="Proteomes" id="UP001073227"/>
    </source>
</evidence>
<evidence type="ECO:0000313" key="3">
    <source>
        <dbReference type="EMBL" id="MCY0146900.1"/>
    </source>
</evidence>
<comment type="caution">
    <text evidence="3">The sequence shown here is derived from an EMBL/GenBank/DDBJ whole genome shotgun (WGS) entry which is preliminary data.</text>
</comment>
<keyword evidence="1" id="KW-0547">Nucleotide-binding</keyword>